<protein>
    <recommendedName>
        <fullName evidence="4">Tudor domain-containing protein</fullName>
    </recommendedName>
</protein>
<dbReference type="GO" id="GO:0005634">
    <property type="term" value="C:nucleus"/>
    <property type="evidence" value="ECO:0007669"/>
    <property type="project" value="UniProtKB-SubCell"/>
</dbReference>
<dbReference type="PROSITE" id="PS50304">
    <property type="entry name" value="TUDOR"/>
    <property type="match status" value="1"/>
</dbReference>
<gene>
    <name evidence="5" type="ORF">BS47DRAFT_1339396</name>
</gene>
<comment type="caution">
    <text evidence="5">The sequence shown here is derived from an EMBL/GenBank/DDBJ whole genome shotgun (WGS) entry which is preliminary data.</text>
</comment>
<evidence type="ECO:0000259" key="4">
    <source>
        <dbReference type="PROSITE" id="PS50304"/>
    </source>
</evidence>
<dbReference type="SMART" id="SM00333">
    <property type="entry name" value="TUDOR"/>
    <property type="match status" value="1"/>
</dbReference>
<evidence type="ECO:0000256" key="1">
    <source>
        <dbReference type="ARBA" id="ARBA00004123"/>
    </source>
</evidence>
<proteinExistence type="predicted"/>
<dbReference type="CDD" id="cd21182">
    <property type="entry name" value="Tudor_SMN_SPF30-like"/>
    <property type="match status" value="1"/>
</dbReference>
<dbReference type="Gene3D" id="2.30.30.140">
    <property type="match status" value="1"/>
</dbReference>
<keyword evidence="6" id="KW-1185">Reference proteome</keyword>
<evidence type="ECO:0000313" key="5">
    <source>
        <dbReference type="EMBL" id="KAF9517540.1"/>
    </source>
</evidence>
<feature type="compositionally biased region" description="Basic and acidic residues" evidence="3">
    <location>
        <begin position="160"/>
        <end position="173"/>
    </location>
</feature>
<evidence type="ECO:0000313" key="6">
    <source>
        <dbReference type="Proteomes" id="UP000886523"/>
    </source>
</evidence>
<organism evidence="5 6">
    <name type="scientific">Hydnum rufescens UP504</name>
    <dbReference type="NCBI Taxonomy" id="1448309"/>
    <lineage>
        <taxon>Eukaryota</taxon>
        <taxon>Fungi</taxon>
        <taxon>Dikarya</taxon>
        <taxon>Basidiomycota</taxon>
        <taxon>Agaricomycotina</taxon>
        <taxon>Agaricomycetes</taxon>
        <taxon>Cantharellales</taxon>
        <taxon>Hydnaceae</taxon>
        <taxon>Hydnum</taxon>
    </lineage>
</organism>
<dbReference type="InterPro" id="IPR002999">
    <property type="entry name" value="Tudor"/>
</dbReference>
<accession>A0A9P6E0V7</accession>
<dbReference type="SUPFAM" id="SSF63748">
    <property type="entry name" value="Tudor/PWWP/MBT"/>
    <property type="match status" value="1"/>
</dbReference>
<feature type="compositionally biased region" description="Basic and acidic residues" evidence="3">
    <location>
        <begin position="143"/>
        <end position="152"/>
    </location>
</feature>
<name>A0A9P6E0V7_9AGAM</name>
<dbReference type="PANTHER" id="PTHR46297">
    <property type="entry name" value="ZINC FINGER CCCH-TYPE WITH G PATCH DOMAIN-CONTAINING PROTEIN"/>
    <property type="match status" value="1"/>
</dbReference>
<evidence type="ECO:0000256" key="3">
    <source>
        <dbReference type="SAM" id="MobiDB-lite"/>
    </source>
</evidence>
<dbReference type="Proteomes" id="UP000886523">
    <property type="component" value="Unassembled WGS sequence"/>
</dbReference>
<reference evidence="5" key="1">
    <citation type="journal article" date="2020" name="Nat. Commun.">
        <title>Large-scale genome sequencing of mycorrhizal fungi provides insights into the early evolution of symbiotic traits.</title>
        <authorList>
            <person name="Miyauchi S."/>
            <person name="Kiss E."/>
            <person name="Kuo A."/>
            <person name="Drula E."/>
            <person name="Kohler A."/>
            <person name="Sanchez-Garcia M."/>
            <person name="Morin E."/>
            <person name="Andreopoulos B."/>
            <person name="Barry K.W."/>
            <person name="Bonito G."/>
            <person name="Buee M."/>
            <person name="Carver A."/>
            <person name="Chen C."/>
            <person name="Cichocki N."/>
            <person name="Clum A."/>
            <person name="Culley D."/>
            <person name="Crous P.W."/>
            <person name="Fauchery L."/>
            <person name="Girlanda M."/>
            <person name="Hayes R.D."/>
            <person name="Keri Z."/>
            <person name="LaButti K."/>
            <person name="Lipzen A."/>
            <person name="Lombard V."/>
            <person name="Magnuson J."/>
            <person name="Maillard F."/>
            <person name="Murat C."/>
            <person name="Nolan M."/>
            <person name="Ohm R.A."/>
            <person name="Pangilinan J."/>
            <person name="Pereira M.F."/>
            <person name="Perotto S."/>
            <person name="Peter M."/>
            <person name="Pfister S."/>
            <person name="Riley R."/>
            <person name="Sitrit Y."/>
            <person name="Stielow J.B."/>
            <person name="Szollosi G."/>
            <person name="Zifcakova L."/>
            <person name="Stursova M."/>
            <person name="Spatafora J.W."/>
            <person name="Tedersoo L."/>
            <person name="Vaario L.M."/>
            <person name="Yamada A."/>
            <person name="Yan M."/>
            <person name="Wang P."/>
            <person name="Xu J."/>
            <person name="Bruns T."/>
            <person name="Baldrian P."/>
            <person name="Vilgalys R."/>
            <person name="Dunand C."/>
            <person name="Henrissat B."/>
            <person name="Grigoriev I.V."/>
            <person name="Hibbett D."/>
            <person name="Nagy L.G."/>
            <person name="Martin F.M."/>
        </authorList>
    </citation>
    <scope>NUCLEOTIDE SEQUENCE</scope>
    <source>
        <strain evidence="5">UP504</strain>
    </source>
</reference>
<dbReference type="AlphaFoldDB" id="A0A9P6E0V7"/>
<comment type="subcellular location">
    <subcellularLocation>
        <location evidence="1">Nucleus</location>
    </subcellularLocation>
</comment>
<feature type="region of interest" description="Disordered" evidence="3">
    <location>
        <begin position="198"/>
        <end position="220"/>
    </location>
</feature>
<keyword evidence="2" id="KW-0539">Nucleus</keyword>
<feature type="region of interest" description="Disordered" evidence="3">
    <location>
        <begin position="122"/>
        <end position="178"/>
    </location>
</feature>
<feature type="domain" description="Tudor" evidence="4">
    <location>
        <begin position="71"/>
        <end position="133"/>
    </location>
</feature>
<dbReference type="EMBL" id="MU128931">
    <property type="protein sequence ID" value="KAF9517540.1"/>
    <property type="molecule type" value="Genomic_DNA"/>
</dbReference>
<dbReference type="OrthoDB" id="79171at2759"/>
<sequence>MDRKELETYQVQLSQVELALVSEPNNADLTSLRNELKELIALTEQSISQAERKPSTSKVSAGKGVAANVPAFQSGDEVLAKYSGDNAWYPARIASVGGSEDHLVYSVVFKGYNSTEVVQPSAVKPIPPGYNHNTAGPSGGGKRKAEEEAEKERKKKKNEKKAEVRAIKAKEQSSKQASWLKFAKKSEKKGTPIAGLAGTSIFKTPENPHGRVGVTGSGKGMTEYAQRNKHKYVADST</sequence>
<evidence type="ECO:0000256" key="2">
    <source>
        <dbReference type="ARBA" id="ARBA00023242"/>
    </source>
</evidence>